<feature type="active site" evidence="5">
    <location>
        <position position="308"/>
    </location>
</feature>
<accession>A0AAX6MT31</accession>
<evidence type="ECO:0000313" key="8">
    <source>
        <dbReference type="EMBL" id="KAK6955798.1"/>
    </source>
</evidence>
<protein>
    <recommendedName>
        <fullName evidence="7">Peptidase A1 domain-containing protein</fullName>
    </recommendedName>
</protein>
<dbReference type="SUPFAM" id="SSF50630">
    <property type="entry name" value="Acid proteases"/>
    <property type="match status" value="1"/>
</dbReference>
<reference evidence="8 9" key="1">
    <citation type="journal article" date="2024" name="Front Chem Biol">
        <title>Unveiling the potential of Daldinia eschscholtzii MFLUCC 19-0629 through bioactivity and bioinformatics studies for enhanced sustainable agriculture production.</title>
        <authorList>
            <person name="Brooks S."/>
            <person name="Weaver J.A."/>
            <person name="Klomchit A."/>
            <person name="Alharthi S.A."/>
            <person name="Onlamun T."/>
            <person name="Nurani R."/>
            <person name="Vong T.K."/>
            <person name="Alberti F."/>
            <person name="Greco C."/>
        </authorList>
    </citation>
    <scope>NUCLEOTIDE SEQUENCE [LARGE SCALE GENOMIC DNA]</scope>
    <source>
        <strain evidence="8">MFLUCC 19-0629</strain>
    </source>
</reference>
<dbReference type="CDD" id="cd06097">
    <property type="entry name" value="Aspergillopepsin_like"/>
    <property type="match status" value="1"/>
</dbReference>
<evidence type="ECO:0000259" key="7">
    <source>
        <dbReference type="PROSITE" id="PS51767"/>
    </source>
</evidence>
<proteinExistence type="inferred from homology"/>
<dbReference type="InterPro" id="IPR001969">
    <property type="entry name" value="Aspartic_peptidase_AS"/>
</dbReference>
<keyword evidence="3 6" id="KW-0064">Aspartyl protease</keyword>
<evidence type="ECO:0000256" key="1">
    <source>
        <dbReference type="ARBA" id="ARBA00007447"/>
    </source>
</evidence>
<dbReference type="InterPro" id="IPR033121">
    <property type="entry name" value="PEPTIDASE_A1"/>
</dbReference>
<sequence length="431" mass="46986">MAYFPSVRVVVMLCLSFFTTTVWTLNLVPKTGKTLSIPLSHNADVPRHGPTDYLRTLKKYNIDVPEGLQHVVDTHKAAISNKLVAGEPGSTAPAAAHDGDLLWLTPVSIGDPPQQLYLDLDTGSSDTWIFSTDTDKAEVAGQTLWDPSKSSSAQKIQNCSWSIIYGDFSTSQGICYKDTLILGNLSIPNMTIESATSVSTMFTESANMSGLVGLAWPSIAQMLPPQKTLLDLLPDVLSQPLFTVDLRHNSSEGSFNFGYVDDTLHTSDIKYIDVNISDGYWAVQQTGFSIGGSDVKYEFSEARDIIIDTGSTLFFAPEEAVKTYFDSVPGANYSYTDYGWVIPCNSTPPDFVYELGDTKGNRIAGSVPGAYFVYAHSTNELCYAGLQSLSTFSDMPSIFGDVFLKSGFAVFDIANKRFGMAPKPVNTNNDK</sequence>
<dbReference type="PROSITE" id="PS00141">
    <property type="entry name" value="ASP_PROTEASE"/>
    <property type="match status" value="1"/>
</dbReference>
<dbReference type="InterPro" id="IPR001461">
    <property type="entry name" value="Aspartic_peptidase_A1"/>
</dbReference>
<evidence type="ECO:0000256" key="3">
    <source>
        <dbReference type="ARBA" id="ARBA00022750"/>
    </source>
</evidence>
<dbReference type="Pfam" id="PF00026">
    <property type="entry name" value="Asp"/>
    <property type="match status" value="1"/>
</dbReference>
<name>A0AAX6MT31_9PEZI</name>
<comment type="caution">
    <text evidence="8">The sequence shown here is derived from an EMBL/GenBank/DDBJ whole genome shotgun (WGS) entry which is preliminary data.</text>
</comment>
<dbReference type="AlphaFoldDB" id="A0AAX6MT31"/>
<dbReference type="PRINTS" id="PR00792">
    <property type="entry name" value="PEPSIN"/>
</dbReference>
<dbReference type="InterPro" id="IPR034163">
    <property type="entry name" value="Aspergillopepsin-like_cat_dom"/>
</dbReference>
<dbReference type="Gene3D" id="2.40.70.10">
    <property type="entry name" value="Acid Proteases"/>
    <property type="match status" value="2"/>
</dbReference>
<keyword evidence="4 6" id="KW-0378">Hydrolase</keyword>
<dbReference type="PANTHER" id="PTHR47966">
    <property type="entry name" value="BETA-SITE APP-CLEAVING ENZYME, ISOFORM A-RELATED"/>
    <property type="match status" value="1"/>
</dbReference>
<organism evidence="8 9">
    <name type="scientific">Daldinia eschscholtzii</name>
    <dbReference type="NCBI Taxonomy" id="292717"/>
    <lineage>
        <taxon>Eukaryota</taxon>
        <taxon>Fungi</taxon>
        <taxon>Dikarya</taxon>
        <taxon>Ascomycota</taxon>
        <taxon>Pezizomycotina</taxon>
        <taxon>Sordariomycetes</taxon>
        <taxon>Xylariomycetidae</taxon>
        <taxon>Xylariales</taxon>
        <taxon>Hypoxylaceae</taxon>
        <taxon>Daldinia</taxon>
    </lineage>
</organism>
<dbReference type="GO" id="GO:0006508">
    <property type="term" value="P:proteolysis"/>
    <property type="evidence" value="ECO:0007669"/>
    <property type="project" value="UniProtKB-KW"/>
</dbReference>
<dbReference type="Proteomes" id="UP001369815">
    <property type="component" value="Unassembled WGS sequence"/>
</dbReference>
<feature type="active site" evidence="5">
    <location>
        <position position="121"/>
    </location>
</feature>
<keyword evidence="9" id="KW-1185">Reference proteome</keyword>
<keyword evidence="2 6" id="KW-0645">Protease</keyword>
<evidence type="ECO:0000256" key="6">
    <source>
        <dbReference type="RuleBase" id="RU000454"/>
    </source>
</evidence>
<gene>
    <name evidence="8" type="ORF">Daesc_003442</name>
</gene>
<evidence type="ECO:0000313" key="9">
    <source>
        <dbReference type="Proteomes" id="UP001369815"/>
    </source>
</evidence>
<evidence type="ECO:0000256" key="2">
    <source>
        <dbReference type="ARBA" id="ARBA00022670"/>
    </source>
</evidence>
<dbReference type="EMBL" id="JBANMG010000003">
    <property type="protein sequence ID" value="KAK6955798.1"/>
    <property type="molecule type" value="Genomic_DNA"/>
</dbReference>
<feature type="domain" description="Peptidase A1" evidence="7">
    <location>
        <begin position="103"/>
        <end position="421"/>
    </location>
</feature>
<dbReference type="InterPro" id="IPR021109">
    <property type="entry name" value="Peptidase_aspartic_dom_sf"/>
</dbReference>
<dbReference type="PANTHER" id="PTHR47966:SF2">
    <property type="entry name" value="ASPERGILLOPEPSIN-1-RELATED"/>
    <property type="match status" value="1"/>
</dbReference>
<dbReference type="PROSITE" id="PS51767">
    <property type="entry name" value="PEPTIDASE_A1"/>
    <property type="match status" value="1"/>
</dbReference>
<evidence type="ECO:0000256" key="5">
    <source>
        <dbReference type="PIRSR" id="PIRSR601461-1"/>
    </source>
</evidence>
<evidence type="ECO:0000256" key="4">
    <source>
        <dbReference type="ARBA" id="ARBA00022801"/>
    </source>
</evidence>
<dbReference type="GO" id="GO:0004190">
    <property type="term" value="F:aspartic-type endopeptidase activity"/>
    <property type="evidence" value="ECO:0007669"/>
    <property type="project" value="UniProtKB-KW"/>
</dbReference>
<comment type="similarity">
    <text evidence="1 6">Belongs to the peptidase A1 family.</text>
</comment>